<dbReference type="PANTHER" id="PTHR44140:SF2">
    <property type="entry name" value="LD25575P"/>
    <property type="match status" value="1"/>
</dbReference>
<dbReference type="EMBL" id="JAGSYN010000144">
    <property type="protein sequence ID" value="KAG7663176.1"/>
    <property type="molecule type" value="Genomic_DNA"/>
</dbReference>
<evidence type="ECO:0000256" key="2">
    <source>
        <dbReference type="SAM" id="SignalP"/>
    </source>
</evidence>
<dbReference type="PROSITE" id="PS50076">
    <property type="entry name" value="DNAJ_2"/>
    <property type="match status" value="1"/>
</dbReference>
<accession>A0A8J5QMC6</accession>
<dbReference type="AlphaFoldDB" id="A0A8J5QMC6"/>
<dbReference type="InterPro" id="IPR051727">
    <property type="entry name" value="DnaJ_C3_Co-chaperones"/>
</dbReference>
<dbReference type="GO" id="GO:0034975">
    <property type="term" value="P:protein folding in endoplasmic reticulum"/>
    <property type="evidence" value="ECO:0007669"/>
    <property type="project" value="TreeGrafter"/>
</dbReference>
<dbReference type="CDD" id="cd06257">
    <property type="entry name" value="DnaJ"/>
    <property type="match status" value="1"/>
</dbReference>
<sequence length="668" mass="77194">MRLLQLTIRLLLSIQLVTVAATAAASSTNLHQIQQKIQQVDNLFSSEGPTANVLQEYERVVNDLVNIPQAKEYLPQLYFKKALIEINLHKEIGAIEDLKMVLKLDSTIKPAKTKLIEILMSKADFNSLVPFLDSIEDKPIFDTINNWNNSLSSATMLYQNHQYEKCLIQLNNEVINIAPKNYESGNLHYLSALELFKQNPKTELSYLDDGSLPLNKIIIKDLTKLINISPWGDLNLYEILSKFVLFTENQFENAKTLIKNCLRINNEFKPCGDLSKFYSKFQTFLSLLEQYSIITGHYYATLEGTGQLDEELINPNIDYKFVHEFLFKDELKVSKLEKRRLDSNIETNYDYLMYRASQFLISLMGNDKEIQHLIFVQDLQKLACESNIHTHADLKITTKTCELVDDSFFPKRIPEITKLLHEKKLNEAAVILERYNKYVKQTKLFQDLYSQVEEYLRQQQTQQQQHQFHQQQQQQQQYHQQRQRQQQQYQQQQQRQRQQKRTTPKNDYYKVLDVPRDADDRTIKKAYRAQTLKYHPDKYKNTDLTPEEIEKKMQDINQAYEVLGDPELRERYDRGDDPNDPMGQSRAGPNFNQGFPGGGGGDFFQQFFRQSGGGNGGQFKFNFNPGGGGGRSGGNPFGGNPFGGGRQRVRVKKNRKAGGGPGGSGRRY</sequence>
<dbReference type="RefSeq" id="XP_049263408.1">
    <property type="nucleotide sequence ID" value="XM_049407201.1"/>
</dbReference>
<keyword evidence="2" id="KW-0732">Signal</keyword>
<dbReference type="OrthoDB" id="1726119at2759"/>
<protein>
    <recommendedName>
        <fullName evidence="3">J domain-containing protein</fullName>
    </recommendedName>
</protein>
<evidence type="ECO:0000259" key="3">
    <source>
        <dbReference type="PROSITE" id="PS50076"/>
    </source>
</evidence>
<feature type="compositionally biased region" description="Gly residues" evidence="1">
    <location>
        <begin position="657"/>
        <end position="668"/>
    </location>
</feature>
<feature type="signal peptide" evidence="2">
    <location>
        <begin position="1"/>
        <end position="21"/>
    </location>
</feature>
<feature type="domain" description="J" evidence="3">
    <location>
        <begin position="507"/>
        <end position="576"/>
    </location>
</feature>
<feature type="compositionally biased region" description="Gly residues" evidence="1">
    <location>
        <begin position="625"/>
        <end position="646"/>
    </location>
</feature>
<dbReference type="PANTHER" id="PTHR44140">
    <property type="entry name" value="LD25575P"/>
    <property type="match status" value="1"/>
</dbReference>
<evidence type="ECO:0000256" key="1">
    <source>
        <dbReference type="SAM" id="MobiDB-lite"/>
    </source>
</evidence>
<dbReference type="Pfam" id="PF00226">
    <property type="entry name" value="DnaJ"/>
    <property type="match status" value="1"/>
</dbReference>
<feature type="region of interest" description="Disordered" evidence="1">
    <location>
        <begin position="473"/>
        <end position="515"/>
    </location>
</feature>
<evidence type="ECO:0000313" key="5">
    <source>
        <dbReference type="Proteomes" id="UP000694255"/>
    </source>
</evidence>
<organism evidence="4 5">
    <name type="scientific">[Candida] subhashii</name>
    <dbReference type="NCBI Taxonomy" id="561895"/>
    <lineage>
        <taxon>Eukaryota</taxon>
        <taxon>Fungi</taxon>
        <taxon>Dikarya</taxon>
        <taxon>Ascomycota</taxon>
        <taxon>Saccharomycotina</taxon>
        <taxon>Pichiomycetes</taxon>
        <taxon>Debaryomycetaceae</taxon>
        <taxon>Spathaspora</taxon>
    </lineage>
</organism>
<dbReference type="InterPro" id="IPR001623">
    <property type="entry name" value="DnaJ_domain"/>
</dbReference>
<keyword evidence="5" id="KW-1185">Reference proteome</keyword>
<feature type="region of interest" description="Disordered" evidence="1">
    <location>
        <begin position="610"/>
        <end position="668"/>
    </location>
</feature>
<dbReference type="GO" id="GO:0051787">
    <property type="term" value="F:misfolded protein binding"/>
    <property type="evidence" value="ECO:0007669"/>
    <property type="project" value="TreeGrafter"/>
</dbReference>
<feature type="compositionally biased region" description="Low complexity" evidence="1">
    <location>
        <begin position="473"/>
        <end position="496"/>
    </location>
</feature>
<feature type="compositionally biased region" description="Basic residues" evidence="1">
    <location>
        <begin position="647"/>
        <end position="656"/>
    </location>
</feature>
<dbReference type="Proteomes" id="UP000694255">
    <property type="component" value="Unassembled WGS sequence"/>
</dbReference>
<comment type="caution">
    <text evidence="4">The sequence shown here is derived from an EMBL/GenBank/DDBJ whole genome shotgun (WGS) entry which is preliminary data.</text>
</comment>
<feature type="chain" id="PRO_5035319494" description="J domain-containing protein" evidence="2">
    <location>
        <begin position="22"/>
        <end position="668"/>
    </location>
</feature>
<dbReference type="GO" id="GO:0051087">
    <property type="term" value="F:protein-folding chaperone binding"/>
    <property type="evidence" value="ECO:0007669"/>
    <property type="project" value="TreeGrafter"/>
</dbReference>
<reference evidence="4 5" key="1">
    <citation type="journal article" date="2021" name="DNA Res.">
        <title>Genome analysis of Candida subhashii reveals its hybrid nature and dual mitochondrial genome conformations.</title>
        <authorList>
            <person name="Mixao V."/>
            <person name="Hegedusova E."/>
            <person name="Saus E."/>
            <person name="Pryszcz L.P."/>
            <person name="Cillingova A."/>
            <person name="Nosek J."/>
            <person name="Gabaldon T."/>
        </authorList>
    </citation>
    <scope>NUCLEOTIDE SEQUENCE [LARGE SCALE GENOMIC DNA]</scope>
    <source>
        <strain evidence="4 5">CBS 10753</strain>
    </source>
</reference>
<evidence type="ECO:0000313" key="4">
    <source>
        <dbReference type="EMBL" id="KAG7663176.1"/>
    </source>
</evidence>
<name>A0A8J5QMC6_9ASCO</name>
<proteinExistence type="predicted"/>
<gene>
    <name evidence="4" type="ORF">J8A68_003354</name>
</gene>
<dbReference type="GeneID" id="73470155"/>
<dbReference type="SMART" id="SM00271">
    <property type="entry name" value="DnaJ"/>
    <property type="match status" value="1"/>
</dbReference>
<dbReference type="GO" id="GO:0005783">
    <property type="term" value="C:endoplasmic reticulum"/>
    <property type="evidence" value="ECO:0007669"/>
    <property type="project" value="TreeGrafter"/>
</dbReference>